<dbReference type="Pfam" id="PF00484">
    <property type="entry name" value="Pro_CA"/>
    <property type="match status" value="1"/>
</dbReference>
<dbReference type="InterPro" id="IPR001765">
    <property type="entry name" value="Carbonic_anhydrase"/>
</dbReference>
<name>A0AAD2BAX8_9RALS</name>
<evidence type="ECO:0000256" key="2">
    <source>
        <dbReference type="SAM" id="MobiDB-lite"/>
    </source>
</evidence>
<comment type="caution">
    <text evidence="3">The sequence shown here is derived from an EMBL/GenBank/DDBJ whole genome shotgun (WGS) entry which is preliminary data.</text>
</comment>
<dbReference type="GO" id="GO:0004089">
    <property type="term" value="F:carbonate dehydratase activity"/>
    <property type="evidence" value="ECO:0007669"/>
    <property type="project" value="InterPro"/>
</dbReference>
<organism evidence="3 4">
    <name type="scientific">Ralstonia wenshanensis</name>
    <dbReference type="NCBI Taxonomy" id="2842456"/>
    <lineage>
        <taxon>Bacteria</taxon>
        <taxon>Pseudomonadati</taxon>
        <taxon>Pseudomonadota</taxon>
        <taxon>Betaproteobacteria</taxon>
        <taxon>Burkholderiales</taxon>
        <taxon>Burkholderiaceae</taxon>
        <taxon>Ralstonia</taxon>
    </lineage>
</organism>
<dbReference type="InterPro" id="IPR036874">
    <property type="entry name" value="Carbonic_anhydrase_sf"/>
</dbReference>
<feature type="region of interest" description="Disordered" evidence="2">
    <location>
        <begin position="59"/>
        <end position="92"/>
    </location>
</feature>
<comment type="similarity">
    <text evidence="1">Belongs to the beta-class carbonic anhydrase family.</text>
</comment>
<protein>
    <recommendedName>
        <fullName evidence="5">Carbonic anhydrase</fullName>
    </recommendedName>
</protein>
<gene>
    <name evidence="3" type="ORF">LMG18091_04640</name>
</gene>
<dbReference type="GO" id="GO:0008270">
    <property type="term" value="F:zinc ion binding"/>
    <property type="evidence" value="ECO:0007669"/>
    <property type="project" value="InterPro"/>
</dbReference>
<dbReference type="Gene3D" id="3.40.1050.10">
    <property type="entry name" value="Carbonic anhydrase"/>
    <property type="match status" value="1"/>
</dbReference>
<evidence type="ECO:0008006" key="5">
    <source>
        <dbReference type="Google" id="ProtNLM"/>
    </source>
</evidence>
<dbReference type="EMBL" id="CATWAF010000009">
    <property type="protein sequence ID" value="CAJ0706174.1"/>
    <property type="molecule type" value="Genomic_DNA"/>
</dbReference>
<keyword evidence="4" id="KW-1185">Reference proteome</keyword>
<reference evidence="3 4" key="1">
    <citation type="submission" date="2023-07" db="EMBL/GenBank/DDBJ databases">
        <authorList>
            <person name="Peeters C."/>
        </authorList>
    </citation>
    <scope>NUCLEOTIDE SEQUENCE [LARGE SCALE GENOMIC DNA]</scope>
    <source>
        <strain evidence="3 4">LMG 18091</strain>
    </source>
</reference>
<evidence type="ECO:0000313" key="3">
    <source>
        <dbReference type="EMBL" id="CAJ0706174.1"/>
    </source>
</evidence>
<proteinExistence type="inferred from homology"/>
<sequence>MSRMVRENVIAQPANLRTHPSVALMLKQGRMNLYGGVYDIETGGIDALVGATRRFAGLAESPIPHPPPRWRSRRATCGRSDEDSPELSGSGR</sequence>
<evidence type="ECO:0000256" key="1">
    <source>
        <dbReference type="ARBA" id="ARBA00006217"/>
    </source>
</evidence>
<dbReference type="SUPFAM" id="SSF53056">
    <property type="entry name" value="beta-carbonic anhydrase, cab"/>
    <property type="match status" value="1"/>
</dbReference>
<evidence type="ECO:0000313" key="4">
    <source>
        <dbReference type="Proteomes" id="UP001189915"/>
    </source>
</evidence>
<accession>A0AAD2BAX8</accession>
<dbReference type="AlphaFoldDB" id="A0AAD2BAX8"/>
<dbReference type="Proteomes" id="UP001189915">
    <property type="component" value="Unassembled WGS sequence"/>
</dbReference>